<dbReference type="SMART" id="SM01199">
    <property type="entry name" value="FDF"/>
    <property type="match status" value="1"/>
</dbReference>
<feature type="compositionally biased region" description="Basic residues" evidence="2">
    <location>
        <begin position="244"/>
        <end position="254"/>
    </location>
</feature>
<feature type="region of interest" description="Disordered" evidence="2">
    <location>
        <begin position="119"/>
        <end position="153"/>
    </location>
</feature>
<feature type="compositionally biased region" description="Polar residues" evidence="2">
    <location>
        <begin position="357"/>
        <end position="380"/>
    </location>
</feature>
<dbReference type="AlphaFoldDB" id="A0A8E0RMM7"/>
<comment type="caution">
    <text evidence="5">The sequence shown here is derived from an EMBL/GenBank/DDBJ whole genome shotgun (WGS) entry which is preliminary data.</text>
</comment>
<name>A0A8E0RMM7_9TREM</name>
<protein>
    <recommendedName>
        <fullName evidence="7">Lsm14-like N-terminal domain-containing protein</fullName>
    </recommendedName>
</protein>
<evidence type="ECO:0000313" key="5">
    <source>
        <dbReference type="EMBL" id="KAA0185474.1"/>
    </source>
</evidence>
<evidence type="ECO:0008006" key="7">
    <source>
        <dbReference type="Google" id="ProtNLM"/>
    </source>
</evidence>
<feature type="region of interest" description="Disordered" evidence="2">
    <location>
        <begin position="306"/>
        <end position="327"/>
    </location>
</feature>
<comment type="similarity">
    <text evidence="1">Belongs to the LSM14 family.</text>
</comment>
<dbReference type="InterPro" id="IPR019050">
    <property type="entry name" value="FDF_dom"/>
</dbReference>
<dbReference type="PANTHER" id="PTHR13586">
    <property type="entry name" value="SCD6 PROTEIN-RELATED"/>
    <property type="match status" value="1"/>
</dbReference>
<evidence type="ECO:0000259" key="4">
    <source>
        <dbReference type="SMART" id="SM01271"/>
    </source>
</evidence>
<dbReference type="InterPro" id="IPR010920">
    <property type="entry name" value="LSM_dom_sf"/>
</dbReference>
<evidence type="ECO:0000256" key="2">
    <source>
        <dbReference type="SAM" id="MobiDB-lite"/>
    </source>
</evidence>
<dbReference type="Gene3D" id="2.30.30.100">
    <property type="match status" value="1"/>
</dbReference>
<proteinExistence type="inferred from homology"/>
<feature type="domain" description="Lsm14-like N-terminal" evidence="4">
    <location>
        <begin position="9"/>
        <end position="112"/>
    </location>
</feature>
<feature type="region of interest" description="Disordered" evidence="2">
    <location>
        <begin position="228"/>
        <end position="263"/>
    </location>
</feature>
<evidence type="ECO:0000313" key="6">
    <source>
        <dbReference type="Proteomes" id="UP000728185"/>
    </source>
</evidence>
<dbReference type="SUPFAM" id="SSF50182">
    <property type="entry name" value="Sm-like ribonucleoproteins"/>
    <property type="match status" value="1"/>
</dbReference>
<dbReference type="SMART" id="SM01271">
    <property type="entry name" value="LSM14"/>
    <property type="match status" value="1"/>
</dbReference>
<gene>
    <name evidence="5" type="ORF">FBUS_04214</name>
</gene>
<dbReference type="Proteomes" id="UP000728185">
    <property type="component" value="Unassembled WGS sequence"/>
</dbReference>
<accession>A0A8E0RMM7</accession>
<dbReference type="EMBL" id="LUCM01010429">
    <property type="protein sequence ID" value="KAA0185474.1"/>
    <property type="molecule type" value="Genomic_DNA"/>
</dbReference>
<dbReference type="OrthoDB" id="21539at2759"/>
<feature type="domain" description="FDF" evidence="3">
    <location>
        <begin position="324"/>
        <end position="519"/>
    </location>
</feature>
<feature type="region of interest" description="Disordered" evidence="2">
    <location>
        <begin position="357"/>
        <end position="413"/>
    </location>
</feature>
<feature type="compositionally biased region" description="Polar residues" evidence="2">
    <location>
        <begin position="140"/>
        <end position="151"/>
    </location>
</feature>
<dbReference type="InterPro" id="IPR025609">
    <property type="entry name" value="Lsm14-like_N"/>
</dbReference>
<keyword evidence="6" id="KW-1185">Reference proteome</keyword>
<sequence length="544" mass="57332">MISGTEIHPSRLSLGNRVSLITGVQYRYEGVVAAINSIEGTLTLQNVRFWGTENRVPGNAVIPSAESKPLTVGYMYDAITFWMANIVQLWLLDDVKSDRNDVGDKGIVKAGVPVDANRGRSRRQRGWWQPVGDPPRPVRNSPTNGITTVSSMVPPMGRYNNAAAPQPIISQPRMLVSYPRRGRNSTMLPRQSSYVPVVPVIPGTGGLRRSGYGSSLRGGPFRLIHTPIPNGAPIGSMGGGTRGAGRKPIPHRHMNGNVEDRRYHSTGGINTTGGVFVYLPPEMAAAYQSRGINLVPARPTMGRRRTTIERRGTPRASSSVEPEIDCSTPYDFETANAELEAELAKITINPDGIPTINTANEGNVTAGTTSTGDGVNTEPNSTTATRSPSSSTAAVCQTAANGNGASGDSSGGAVTSTVNASGMNLTPGDGAPTGLEANGPLAKGEYYVRDKCFFDQISRSESGPRGPFGGAGRGSYQSGSCGQSFNGGSVGLGVMPGTSAAAAARRERQLNMETFGPMAARLSFVPRRRPTGSVPREFLVSASA</sequence>
<organism evidence="5 6">
    <name type="scientific">Fasciolopsis buskii</name>
    <dbReference type="NCBI Taxonomy" id="27845"/>
    <lineage>
        <taxon>Eukaryota</taxon>
        <taxon>Metazoa</taxon>
        <taxon>Spiralia</taxon>
        <taxon>Lophotrochozoa</taxon>
        <taxon>Platyhelminthes</taxon>
        <taxon>Trematoda</taxon>
        <taxon>Digenea</taxon>
        <taxon>Plagiorchiida</taxon>
        <taxon>Echinostomata</taxon>
        <taxon>Echinostomatoidea</taxon>
        <taxon>Fasciolidae</taxon>
        <taxon>Fasciolopsis</taxon>
    </lineage>
</organism>
<reference evidence="5" key="1">
    <citation type="submission" date="2019-05" db="EMBL/GenBank/DDBJ databases">
        <title>Annotation for the trematode Fasciolopsis buski.</title>
        <authorList>
            <person name="Choi Y.-J."/>
        </authorList>
    </citation>
    <scope>NUCLEOTIDE SEQUENCE</scope>
    <source>
        <strain evidence="5">HT</strain>
        <tissue evidence="5">Whole worm</tissue>
    </source>
</reference>
<evidence type="ECO:0000256" key="1">
    <source>
        <dbReference type="ARBA" id="ARBA00010415"/>
    </source>
</evidence>
<dbReference type="Pfam" id="PF12701">
    <property type="entry name" value="LSM14"/>
    <property type="match status" value="1"/>
</dbReference>
<feature type="compositionally biased region" description="Low complexity" evidence="2">
    <location>
        <begin position="381"/>
        <end position="413"/>
    </location>
</feature>
<evidence type="ECO:0000259" key="3">
    <source>
        <dbReference type="SMART" id="SM01199"/>
    </source>
</evidence>